<evidence type="ECO:0000313" key="11">
    <source>
        <dbReference type="Proteomes" id="UP000290253"/>
    </source>
</evidence>
<dbReference type="OrthoDB" id="9787923at2"/>
<dbReference type="GO" id="GO:0080120">
    <property type="term" value="P:CAAX-box protein maturation"/>
    <property type="evidence" value="ECO:0007669"/>
    <property type="project" value="UniProtKB-ARBA"/>
</dbReference>
<dbReference type="GO" id="GO:0004175">
    <property type="term" value="F:endopeptidase activity"/>
    <property type="evidence" value="ECO:0007669"/>
    <property type="project" value="UniProtKB-ARBA"/>
</dbReference>
<organism evidence="10 11">
    <name type="scientific">Silvibacterium dinghuense</name>
    <dbReference type="NCBI Taxonomy" id="1560006"/>
    <lineage>
        <taxon>Bacteria</taxon>
        <taxon>Pseudomonadati</taxon>
        <taxon>Acidobacteriota</taxon>
        <taxon>Terriglobia</taxon>
        <taxon>Terriglobales</taxon>
        <taxon>Acidobacteriaceae</taxon>
        <taxon>Silvibacterium</taxon>
    </lineage>
</organism>
<dbReference type="NCBIfam" id="TIGR04162">
    <property type="entry name" value="exo_VPEID"/>
    <property type="match status" value="1"/>
</dbReference>
<dbReference type="InterPro" id="IPR026392">
    <property type="entry name" value="Exo/Archaeosortase_dom"/>
</dbReference>
<name>A0A4V1NUQ4_9BACT</name>
<dbReference type="NCBIfam" id="TIGR03008">
    <property type="entry name" value="pepcterm_CAAX"/>
    <property type="match status" value="1"/>
</dbReference>
<keyword evidence="5 10" id="KW-0378">Hydrolase</keyword>
<feature type="transmembrane region" description="Helical" evidence="8">
    <location>
        <begin position="452"/>
        <end position="470"/>
    </location>
</feature>
<gene>
    <name evidence="10" type="primary">xrtE</name>
    <name evidence="10" type="ORF">ESZ00_19560</name>
</gene>
<dbReference type="Pfam" id="PF09721">
    <property type="entry name" value="Exosortase_EpsH"/>
    <property type="match status" value="1"/>
</dbReference>
<dbReference type="InterPro" id="IPR026420">
    <property type="entry name" value="Exo_VPEID"/>
</dbReference>
<evidence type="ECO:0000256" key="4">
    <source>
        <dbReference type="ARBA" id="ARBA00022692"/>
    </source>
</evidence>
<reference evidence="10 11" key="1">
    <citation type="journal article" date="2016" name="Int. J. Syst. Evol. Microbiol.">
        <title>Acidipila dinghuensis sp. nov., an acidobacterium isolated from forest soil.</title>
        <authorList>
            <person name="Jiang Y.W."/>
            <person name="Wang J."/>
            <person name="Chen M.H."/>
            <person name="Lv Y.Y."/>
            <person name="Qiu L.H."/>
        </authorList>
    </citation>
    <scope>NUCLEOTIDE SEQUENCE [LARGE SCALE GENOMIC DNA]</scope>
    <source>
        <strain evidence="10 11">DHOF10</strain>
    </source>
</reference>
<dbReference type="EC" id="3.4.22.-" evidence="10"/>
<evidence type="ECO:0000256" key="1">
    <source>
        <dbReference type="ARBA" id="ARBA00004651"/>
    </source>
</evidence>
<dbReference type="EMBL" id="SDMK01000006">
    <property type="protein sequence ID" value="RXS93032.1"/>
    <property type="molecule type" value="Genomic_DNA"/>
</dbReference>
<feature type="transmembrane region" description="Helical" evidence="8">
    <location>
        <begin position="539"/>
        <end position="556"/>
    </location>
</feature>
<evidence type="ECO:0000256" key="6">
    <source>
        <dbReference type="ARBA" id="ARBA00022989"/>
    </source>
</evidence>
<comment type="subcellular location">
    <subcellularLocation>
        <location evidence="1">Cell membrane</location>
        <topology evidence="1">Multi-pass membrane protein</topology>
    </subcellularLocation>
</comment>
<feature type="transmembrane region" description="Helical" evidence="8">
    <location>
        <begin position="26"/>
        <end position="45"/>
    </location>
</feature>
<sequence>MRALTEISSSPHHSPSRPRFSPPRYFLGRLYLLASLLAADCLLLASVPRRAPIFGVIAPFAIVAFAVFAGLGRRRLKLLREPLPFRRAWFFWHLAGILSIYLMYWIAPRGPKYRPYALPAHVVATIVVSCSMVLLLFACIPLRASIRALRETSPLWFVSIVAGLAAALIRRPTQQLWDTSALAHGRILQITAFHCVHLLLHALLPGVIVNPATFVIGTPRFAVTIAEQCSGIEGLGLVLIFTCIWLWYLRRETRFPQALLLIPLALVAVWLLNIVRIAVIILIGNAGAPSIAMVGFHSQAGWIAFTLVSLAFSMATSRIAWFQKSPVAAAAPAAPVSMLSGSLSTQNEIHASRESAATAAYLVPFLAILAASFLSRSASGYFEWLYPLRFLAAIIALWLFRTEYRKLRWSFGWLAPLAGTGIFLLWIAPEFWSHPDVGRLGSDLAALSPSARSTWIAFRAAAAIVTVPIAEELAFRGYLARRLMRREFEQISFSKLTPLAILLSSAIFGILHGSHWLAGILAGLAFAGAARWRGRIGDAVVAHATSNLLLTLWVLLRHDWSQW</sequence>
<feature type="transmembrane region" description="Helical" evidence="8">
    <location>
        <begin position="260"/>
        <end position="288"/>
    </location>
</feature>
<dbReference type="Proteomes" id="UP000290253">
    <property type="component" value="Unassembled WGS sequence"/>
</dbReference>
<feature type="transmembrane region" description="Helical" evidence="8">
    <location>
        <begin position="381"/>
        <end position="400"/>
    </location>
</feature>
<keyword evidence="3 10" id="KW-0645">Protease</keyword>
<evidence type="ECO:0000313" key="10">
    <source>
        <dbReference type="EMBL" id="RXS93032.1"/>
    </source>
</evidence>
<evidence type="ECO:0000256" key="8">
    <source>
        <dbReference type="SAM" id="Phobius"/>
    </source>
</evidence>
<feature type="transmembrane region" description="Helical" evidence="8">
    <location>
        <begin position="491"/>
        <end position="510"/>
    </location>
</feature>
<feature type="transmembrane region" description="Helical" evidence="8">
    <location>
        <begin position="51"/>
        <end position="69"/>
    </location>
</feature>
<dbReference type="AlphaFoldDB" id="A0A4V1NUQ4"/>
<evidence type="ECO:0000256" key="3">
    <source>
        <dbReference type="ARBA" id="ARBA00022670"/>
    </source>
</evidence>
<dbReference type="GO" id="GO:0005886">
    <property type="term" value="C:plasma membrane"/>
    <property type="evidence" value="ECO:0007669"/>
    <property type="project" value="UniProtKB-SubCell"/>
</dbReference>
<evidence type="ECO:0000256" key="2">
    <source>
        <dbReference type="ARBA" id="ARBA00022475"/>
    </source>
</evidence>
<keyword evidence="2" id="KW-1003">Cell membrane</keyword>
<keyword evidence="6 8" id="KW-1133">Transmembrane helix</keyword>
<evidence type="ECO:0000259" key="9">
    <source>
        <dbReference type="Pfam" id="PF02517"/>
    </source>
</evidence>
<feature type="transmembrane region" description="Helical" evidence="8">
    <location>
        <begin position="89"/>
        <end position="107"/>
    </location>
</feature>
<feature type="transmembrane region" description="Helical" evidence="8">
    <location>
        <begin position="356"/>
        <end position="375"/>
    </location>
</feature>
<dbReference type="InterPro" id="IPR003675">
    <property type="entry name" value="Rce1/LyrA-like_dom"/>
</dbReference>
<feature type="transmembrane region" description="Helical" evidence="8">
    <location>
        <begin position="300"/>
        <end position="321"/>
    </location>
</feature>
<dbReference type="Pfam" id="PF02517">
    <property type="entry name" value="Rce1-like"/>
    <property type="match status" value="1"/>
</dbReference>
<evidence type="ECO:0000256" key="7">
    <source>
        <dbReference type="ARBA" id="ARBA00023136"/>
    </source>
</evidence>
<comment type="caution">
    <text evidence="10">The sequence shown here is derived from an EMBL/GenBank/DDBJ whole genome shotgun (WGS) entry which is preliminary data.</text>
</comment>
<feature type="transmembrane region" description="Helical" evidence="8">
    <location>
        <begin position="412"/>
        <end position="432"/>
    </location>
</feature>
<dbReference type="GO" id="GO:0006508">
    <property type="term" value="P:proteolysis"/>
    <property type="evidence" value="ECO:0007669"/>
    <property type="project" value="UniProtKB-KW"/>
</dbReference>
<protein>
    <submittedName>
        <fullName evidence="10">Exosortase E/protease, VPEID-CTERM system</fullName>
        <ecNumber evidence="10">3.4.22.-</ecNumber>
    </submittedName>
</protein>
<keyword evidence="4 8" id="KW-0812">Transmembrane</keyword>
<feature type="transmembrane region" description="Helical" evidence="8">
    <location>
        <begin position="516"/>
        <end position="532"/>
    </location>
</feature>
<feature type="transmembrane region" description="Helical" evidence="8">
    <location>
        <begin position="229"/>
        <end position="248"/>
    </location>
</feature>
<feature type="transmembrane region" description="Helical" evidence="8">
    <location>
        <begin position="119"/>
        <end position="142"/>
    </location>
</feature>
<accession>A0A4V1NUQ4</accession>
<feature type="transmembrane region" description="Helical" evidence="8">
    <location>
        <begin position="190"/>
        <end position="217"/>
    </location>
</feature>
<proteinExistence type="predicted"/>
<keyword evidence="11" id="KW-1185">Reference proteome</keyword>
<evidence type="ECO:0000256" key="5">
    <source>
        <dbReference type="ARBA" id="ARBA00022801"/>
    </source>
</evidence>
<feature type="domain" description="CAAX prenyl protease 2/Lysostaphin resistance protein A-like" evidence="9">
    <location>
        <begin position="455"/>
        <end position="549"/>
    </location>
</feature>
<dbReference type="NCBIfam" id="TIGR04178">
    <property type="entry name" value="exo_archaeo"/>
    <property type="match status" value="1"/>
</dbReference>
<keyword evidence="7 8" id="KW-0472">Membrane</keyword>
<dbReference type="InterPro" id="IPR014346">
    <property type="entry name" value="Prenyl_protease-related"/>
</dbReference>
<dbReference type="InterPro" id="IPR019127">
    <property type="entry name" value="Exosortase"/>
</dbReference>